<evidence type="ECO:0000313" key="2">
    <source>
        <dbReference type="EMBL" id="UWX71625.1"/>
    </source>
</evidence>
<accession>A0AAW3ETK9</accession>
<dbReference type="AlphaFoldDB" id="A0AAW3ETK9"/>
<protein>
    <submittedName>
        <fullName evidence="2">DUF4265 domain-containing protein</fullName>
    </submittedName>
</protein>
<dbReference type="EMBL" id="JPGG01000018">
    <property type="protein sequence ID" value="KGC10215.1"/>
    <property type="molecule type" value="Genomic_DNA"/>
</dbReference>
<name>A0AAW3ETK9_BURGA</name>
<dbReference type="Proteomes" id="UP001059745">
    <property type="component" value="Chromosome 1"/>
</dbReference>
<evidence type="ECO:0000313" key="3">
    <source>
        <dbReference type="Proteomes" id="UP000029590"/>
    </source>
</evidence>
<dbReference type="Proteomes" id="UP000029590">
    <property type="component" value="Unassembled WGS sequence"/>
</dbReference>
<dbReference type="KEGG" id="bgo:BM43_2925"/>
<proteinExistence type="predicted"/>
<evidence type="ECO:0000313" key="1">
    <source>
        <dbReference type="EMBL" id="KGC10215.1"/>
    </source>
</evidence>
<reference evidence="2" key="2">
    <citation type="submission" date="2022-09" db="EMBL/GenBank/DDBJ databases">
        <title>Genomic of Burkholderia gladioli.</title>
        <authorList>
            <person name="Wu H."/>
        </authorList>
    </citation>
    <scope>NUCLEOTIDE SEQUENCE</scope>
    <source>
        <strain evidence="2">ZN-S4</strain>
    </source>
</reference>
<dbReference type="EMBL" id="CP104214">
    <property type="protein sequence ID" value="UWX71625.1"/>
    <property type="molecule type" value="Genomic_DNA"/>
</dbReference>
<organism evidence="1 3">
    <name type="scientific">Burkholderia gladioli</name>
    <name type="common">Pseudomonas marginata</name>
    <name type="synonym">Phytomonas marginata</name>
    <dbReference type="NCBI Taxonomy" id="28095"/>
    <lineage>
        <taxon>Bacteria</taxon>
        <taxon>Pseudomonadati</taxon>
        <taxon>Pseudomonadota</taxon>
        <taxon>Betaproteobacteria</taxon>
        <taxon>Burkholderiales</taxon>
        <taxon>Burkholderiaceae</taxon>
        <taxon>Burkholderia</taxon>
    </lineage>
</organism>
<dbReference type="RefSeq" id="WP_052409296.1">
    <property type="nucleotide sequence ID" value="NZ_CADEPT010000004.1"/>
</dbReference>
<sequence length="63" mass="7319">MDGVNAGNLAISIPANNEFEKINLILDDFTRRTGSAWYFANIYKNLEDPEDETLLDWWILDKK</sequence>
<gene>
    <name evidence="1" type="ORF">DM48_5971</name>
    <name evidence="2" type="ORF">NYZ96_07710</name>
</gene>
<reference evidence="1 3" key="1">
    <citation type="submission" date="2014-04" db="EMBL/GenBank/DDBJ databases">
        <authorList>
            <person name="Bishop-Lilly K.A."/>
            <person name="Broomall S.M."/>
            <person name="Chain P.S."/>
            <person name="Chertkov O."/>
            <person name="Coyne S.R."/>
            <person name="Daligault H.E."/>
            <person name="Davenport K.W."/>
            <person name="Erkkila T."/>
            <person name="Frey K.G."/>
            <person name="Gibbons H.S."/>
            <person name="Gu W."/>
            <person name="Jaissle J."/>
            <person name="Johnson S.L."/>
            <person name="Koroleva G.I."/>
            <person name="Ladner J.T."/>
            <person name="Lo C.-C."/>
            <person name="Minogue T.D."/>
            <person name="Munk C."/>
            <person name="Palacios G.F."/>
            <person name="Redden C.L."/>
            <person name="Rosenzweig C.N."/>
            <person name="Scholz M.B."/>
            <person name="Teshima H."/>
            <person name="Xu Y."/>
        </authorList>
    </citation>
    <scope>NUCLEOTIDE SEQUENCE [LARGE SCALE GENOMIC DNA]</scope>
    <source>
        <strain evidence="3">gladioli</strain>
        <strain evidence="1">Gladioli</strain>
    </source>
</reference>